<organism evidence="1 2">
    <name type="scientific">Rheinheimera mesophila</name>
    <dbReference type="NCBI Taxonomy" id="1547515"/>
    <lineage>
        <taxon>Bacteria</taxon>
        <taxon>Pseudomonadati</taxon>
        <taxon>Pseudomonadota</taxon>
        <taxon>Gammaproteobacteria</taxon>
        <taxon>Chromatiales</taxon>
        <taxon>Chromatiaceae</taxon>
        <taxon>Rheinheimera</taxon>
    </lineage>
</organism>
<gene>
    <name evidence="1" type="ORF">EIK76_10095</name>
</gene>
<reference evidence="1 2" key="1">
    <citation type="submission" date="2018-11" db="EMBL/GenBank/DDBJ databases">
        <title>Draft genome analysis of Rheinheimera mesophila isolated from an industrial waste site.</title>
        <authorList>
            <person name="Yu Q."/>
            <person name="Qi Y."/>
            <person name="Zhang H."/>
            <person name="Lu Y."/>
            <person name="Pu J."/>
        </authorList>
    </citation>
    <scope>NUCLEOTIDE SEQUENCE [LARGE SCALE GENOMIC DNA]</scope>
    <source>
        <strain evidence="1 2">IITR13</strain>
    </source>
</reference>
<evidence type="ECO:0000313" key="2">
    <source>
        <dbReference type="Proteomes" id="UP000276260"/>
    </source>
</evidence>
<proteinExistence type="predicted"/>
<dbReference type="RefSeq" id="WP_046520216.1">
    <property type="nucleotide sequence ID" value="NZ_LAVS01000027.1"/>
</dbReference>
<dbReference type="OrthoDB" id="5766962at2"/>
<dbReference type="Proteomes" id="UP000276260">
    <property type="component" value="Unassembled WGS sequence"/>
</dbReference>
<dbReference type="EMBL" id="RRCF01000002">
    <property type="protein sequence ID" value="RRJ21224.1"/>
    <property type="molecule type" value="Genomic_DNA"/>
</dbReference>
<keyword evidence="2" id="KW-1185">Reference proteome</keyword>
<dbReference type="AlphaFoldDB" id="A0A3P3QJ76"/>
<protein>
    <submittedName>
        <fullName evidence="1">Uncharacterized protein</fullName>
    </submittedName>
</protein>
<sequence>MKLDNSNLFETLSQIRSGQYSALYTAVANKAPQSVAAPADKPVETDSSQVGDAKTLTFDQMSRKQLSDWLNKGLQSGKIPADQEQAFRVLLYSGKTESSAEQSDSDNSAIDFMAKAKEAVQSAVQRNDTSSIRFWASAMATMNQYQGKTA</sequence>
<accession>A0A3P3QJ76</accession>
<evidence type="ECO:0000313" key="1">
    <source>
        <dbReference type="EMBL" id="RRJ21224.1"/>
    </source>
</evidence>
<name>A0A3P3QJ76_9GAMM</name>
<comment type="caution">
    <text evidence="1">The sequence shown here is derived from an EMBL/GenBank/DDBJ whole genome shotgun (WGS) entry which is preliminary data.</text>
</comment>